<dbReference type="InterPro" id="IPR004358">
    <property type="entry name" value="Sig_transdc_His_kin-like_C"/>
</dbReference>
<dbReference type="InterPro" id="IPR003594">
    <property type="entry name" value="HATPase_dom"/>
</dbReference>
<dbReference type="GO" id="GO:0000155">
    <property type="term" value="F:phosphorelay sensor kinase activity"/>
    <property type="evidence" value="ECO:0007669"/>
    <property type="project" value="InterPro"/>
</dbReference>
<dbReference type="PANTHER" id="PTHR43395">
    <property type="entry name" value="SENSOR HISTIDINE KINASE CHEA"/>
    <property type="match status" value="1"/>
</dbReference>
<dbReference type="Pfam" id="PF02895">
    <property type="entry name" value="H-kinase_dim"/>
    <property type="match status" value="1"/>
</dbReference>
<evidence type="ECO:0000256" key="3">
    <source>
        <dbReference type="ARBA" id="ARBA00021495"/>
    </source>
</evidence>
<dbReference type="PROSITE" id="PS50894">
    <property type="entry name" value="HPT"/>
    <property type="match status" value="1"/>
</dbReference>
<reference evidence="15" key="1">
    <citation type="submission" date="2018-05" db="EMBL/GenBank/DDBJ databases">
        <authorList>
            <person name="Lanie J.A."/>
            <person name="Ng W.-L."/>
            <person name="Kazmierczak K.M."/>
            <person name="Andrzejewski T.M."/>
            <person name="Davidsen T.M."/>
            <person name="Wayne K.J."/>
            <person name="Tettelin H."/>
            <person name="Glass J.I."/>
            <person name="Rusch D."/>
            <person name="Podicherti R."/>
            <person name="Tsui H.-C.T."/>
            <person name="Winkler M.E."/>
        </authorList>
    </citation>
    <scope>NUCLEOTIDE SEQUENCE</scope>
</reference>
<feature type="compositionally biased region" description="Basic and acidic residues" evidence="11">
    <location>
        <begin position="368"/>
        <end position="378"/>
    </location>
</feature>
<feature type="domain" description="CheW-like" evidence="13">
    <location>
        <begin position="636"/>
        <end position="767"/>
    </location>
</feature>
<evidence type="ECO:0000256" key="10">
    <source>
        <dbReference type="ARBA" id="ARBA00023012"/>
    </source>
</evidence>
<protein>
    <recommendedName>
        <fullName evidence="3">Chemotaxis protein CheA</fullName>
        <ecNumber evidence="2">2.7.13.3</ecNumber>
    </recommendedName>
</protein>
<evidence type="ECO:0000256" key="5">
    <source>
        <dbReference type="ARBA" id="ARBA00022553"/>
    </source>
</evidence>
<feature type="region of interest" description="Disordered" evidence="11">
    <location>
        <begin position="124"/>
        <end position="190"/>
    </location>
</feature>
<keyword evidence="4" id="KW-0145">Chemotaxis</keyword>
<dbReference type="InterPro" id="IPR036641">
    <property type="entry name" value="HPT_dom_sf"/>
</dbReference>
<feature type="non-terminal residue" evidence="15">
    <location>
        <position position="1"/>
    </location>
</feature>
<evidence type="ECO:0000256" key="2">
    <source>
        <dbReference type="ARBA" id="ARBA00012438"/>
    </source>
</evidence>
<dbReference type="InterPro" id="IPR037006">
    <property type="entry name" value="CheA-like_homodim_sf"/>
</dbReference>
<dbReference type="SUPFAM" id="SSF50341">
    <property type="entry name" value="CheW-like"/>
    <property type="match status" value="1"/>
</dbReference>
<dbReference type="CDD" id="cd00088">
    <property type="entry name" value="HPT"/>
    <property type="match status" value="1"/>
</dbReference>
<dbReference type="InterPro" id="IPR036061">
    <property type="entry name" value="CheW-like_dom_sf"/>
</dbReference>
<feature type="domain" description="Histidine kinase" evidence="12">
    <location>
        <begin position="380"/>
        <end position="634"/>
    </location>
</feature>
<dbReference type="Gene3D" id="2.30.30.40">
    <property type="entry name" value="SH3 Domains"/>
    <property type="match status" value="1"/>
</dbReference>
<dbReference type="SUPFAM" id="SSF55874">
    <property type="entry name" value="ATPase domain of HSP90 chaperone/DNA topoisomerase II/histidine kinase"/>
    <property type="match status" value="1"/>
</dbReference>
<dbReference type="CDD" id="cd00731">
    <property type="entry name" value="CheA_reg"/>
    <property type="match status" value="1"/>
</dbReference>
<evidence type="ECO:0000259" key="12">
    <source>
        <dbReference type="PROSITE" id="PS50109"/>
    </source>
</evidence>
<name>A0A381N5Q3_9ZZZZ</name>
<dbReference type="SMART" id="SM00260">
    <property type="entry name" value="CheW"/>
    <property type="match status" value="1"/>
</dbReference>
<dbReference type="GO" id="GO:0006935">
    <property type="term" value="P:chemotaxis"/>
    <property type="evidence" value="ECO:0007669"/>
    <property type="project" value="UniProtKB-KW"/>
</dbReference>
<evidence type="ECO:0000256" key="7">
    <source>
        <dbReference type="ARBA" id="ARBA00022741"/>
    </source>
</evidence>
<evidence type="ECO:0000313" key="15">
    <source>
        <dbReference type="EMBL" id="SUZ48933.1"/>
    </source>
</evidence>
<organism evidence="15">
    <name type="scientific">marine metagenome</name>
    <dbReference type="NCBI Taxonomy" id="408172"/>
    <lineage>
        <taxon>unclassified sequences</taxon>
        <taxon>metagenomes</taxon>
        <taxon>ecological metagenomes</taxon>
    </lineage>
</organism>
<gene>
    <name evidence="15" type="ORF">METZ01_LOCUS1787</name>
</gene>
<dbReference type="Gene3D" id="1.10.287.560">
    <property type="entry name" value="Histidine kinase CheA-like, homodimeric domain"/>
    <property type="match status" value="1"/>
</dbReference>
<feature type="compositionally biased region" description="Basic and acidic residues" evidence="11">
    <location>
        <begin position="149"/>
        <end position="160"/>
    </location>
</feature>
<evidence type="ECO:0000256" key="6">
    <source>
        <dbReference type="ARBA" id="ARBA00022679"/>
    </source>
</evidence>
<feature type="region of interest" description="Disordered" evidence="11">
    <location>
        <begin position="323"/>
        <end position="379"/>
    </location>
</feature>
<dbReference type="InterPro" id="IPR051315">
    <property type="entry name" value="Bact_Chemotaxis_CheA"/>
</dbReference>
<evidence type="ECO:0000256" key="9">
    <source>
        <dbReference type="ARBA" id="ARBA00022840"/>
    </source>
</evidence>
<keyword evidence="9" id="KW-0067">ATP-binding</keyword>
<dbReference type="Gene3D" id="1.20.120.160">
    <property type="entry name" value="HPT domain"/>
    <property type="match status" value="1"/>
</dbReference>
<dbReference type="AlphaFoldDB" id="A0A381N5Q3"/>
<keyword evidence="7" id="KW-0547">Nucleotide-binding</keyword>
<keyword evidence="10" id="KW-0902">Two-component regulatory system</keyword>
<dbReference type="PROSITE" id="PS50109">
    <property type="entry name" value="HIS_KIN"/>
    <property type="match status" value="1"/>
</dbReference>
<comment type="catalytic activity">
    <reaction evidence="1">
        <text>ATP + protein L-histidine = ADP + protein N-phospho-L-histidine.</text>
        <dbReference type="EC" id="2.7.13.3"/>
    </reaction>
</comment>
<dbReference type="Pfam" id="PF01584">
    <property type="entry name" value="CheW"/>
    <property type="match status" value="1"/>
</dbReference>
<dbReference type="FunFam" id="3.30.565.10:FF:000016">
    <property type="entry name" value="Chemotaxis protein CheA, putative"/>
    <property type="match status" value="1"/>
</dbReference>
<proteinExistence type="predicted"/>
<dbReference type="EC" id="2.7.13.3" evidence="2"/>
<feature type="domain" description="HPt" evidence="14">
    <location>
        <begin position="1"/>
        <end position="102"/>
    </location>
</feature>
<keyword evidence="5" id="KW-0597">Phosphoprotein</keyword>
<evidence type="ECO:0000259" key="13">
    <source>
        <dbReference type="PROSITE" id="PS50851"/>
    </source>
</evidence>
<dbReference type="PANTHER" id="PTHR43395:SF10">
    <property type="entry name" value="CHEMOTAXIS PROTEIN CHEA"/>
    <property type="match status" value="1"/>
</dbReference>
<evidence type="ECO:0000259" key="14">
    <source>
        <dbReference type="PROSITE" id="PS50894"/>
    </source>
</evidence>
<dbReference type="SMART" id="SM01231">
    <property type="entry name" value="H-kinase_dim"/>
    <property type="match status" value="1"/>
</dbReference>
<dbReference type="InterPro" id="IPR036890">
    <property type="entry name" value="HATPase_C_sf"/>
</dbReference>
<dbReference type="Pfam" id="PF01627">
    <property type="entry name" value="Hpt"/>
    <property type="match status" value="1"/>
</dbReference>
<feature type="compositionally biased region" description="Basic and acidic residues" evidence="11">
    <location>
        <begin position="167"/>
        <end position="179"/>
    </location>
</feature>
<dbReference type="SUPFAM" id="SSF47384">
    <property type="entry name" value="Homodimeric domain of signal transducing histidine kinase"/>
    <property type="match status" value="1"/>
</dbReference>
<dbReference type="InterPro" id="IPR002545">
    <property type="entry name" value="CheW-lke_dom"/>
</dbReference>
<dbReference type="InterPro" id="IPR005467">
    <property type="entry name" value="His_kinase_dom"/>
</dbReference>
<dbReference type="PROSITE" id="PS50851">
    <property type="entry name" value="CHEW"/>
    <property type="match status" value="1"/>
</dbReference>
<evidence type="ECO:0000256" key="4">
    <source>
        <dbReference type="ARBA" id="ARBA00022500"/>
    </source>
</evidence>
<dbReference type="GO" id="GO:0005524">
    <property type="term" value="F:ATP binding"/>
    <property type="evidence" value="ECO:0007669"/>
    <property type="project" value="UniProtKB-KW"/>
</dbReference>
<keyword evidence="6" id="KW-0808">Transferase</keyword>
<keyword evidence="8" id="KW-0418">Kinase</keyword>
<accession>A0A381N5Q3</accession>
<dbReference type="Pfam" id="PF02518">
    <property type="entry name" value="HATPase_c"/>
    <property type="match status" value="1"/>
</dbReference>
<dbReference type="InterPro" id="IPR008207">
    <property type="entry name" value="Sig_transdc_His_kin_Hpt_dom"/>
</dbReference>
<feature type="compositionally biased region" description="Acidic residues" evidence="11">
    <location>
        <begin position="180"/>
        <end position="190"/>
    </location>
</feature>
<dbReference type="Gene3D" id="3.30.565.10">
    <property type="entry name" value="Histidine kinase-like ATPase, C-terminal domain"/>
    <property type="match status" value="1"/>
</dbReference>
<dbReference type="SUPFAM" id="SSF47226">
    <property type="entry name" value="Histidine-containing phosphotransfer domain, HPT domain"/>
    <property type="match status" value="1"/>
</dbReference>
<dbReference type="InterPro" id="IPR036097">
    <property type="entry name" value="HisK_dim/P_sf"/>
</dbReference>
<sequence length="767" mass="85611">VDNPALEEFVEEVEEIIEDLEEGVLELEAQPKKRSLIDRIFRDMHTIKGGAGMVMETELAEYAHHFENLLDKARNGEIVCSPEMASLLLSSIDGFRSFLDKIREGGDVNQELIDQTLVQLREFESNAGKPSATPPAGKTEEETPVTDVAKTEPTPDEKIAAEPSPPQEEKTAESEKTEEQGEVQWDDEDEGEETAYLLHLKFDTEMLRKGSDPILLLKDLKELGDLDIIPHLGKLPDLKNLDPQDIYLWWSAKLVTTHPVEEIENITIFFQDEKNEVKFELAETPPEDPGLASFGIYEDQENKGQEHIQVDQDEVDAKLAENQAVVPDVEVKQEEKVAEEPTKEISEETDSAEEEPKAAVTPVPPKPPPKDDAKKDSGIKATQSIRVTIDKLDKLQNLVGETVINQARLHRLSDRIMEIDVNLGEMLLQFVEDNEKSVDELQEQILQVRMIPVGSILNNMKRTVRDYATRSKKKIKLEIEGGDTELDKTVTEQLQGPLVHLVRNSMDHGIEDSETRLKNGKDPTGTISLKASQQEGYVIVEIVDDGKGIDSKVIFDSAVRKGFINETDELTEEEIYKLLFLPGFTTTTEVTDVSGRGVGMDTVKRDIEALLGTIELSSELHKGTSTKLKLPLTLAIIEGMMIDVGDQVFTIPLLSVNESLRPIPSQIKKIKNKGELVEIRGEYIPMLRLHERLNIKPKHKEPTEGLVVVVQHGTHKQCVFVDEIVDQGPVVIKSMEDNFIQVPGLAGATILGDGRVSFILDIASLVN</sequence>
<dbReference type="GO" id="GO:0005737">
    <property type="term" value="C:cytoplasm"/>
    <property type="evidence" value="ECO:0007669"/>
    <property type="project" value="InterPro"/>
</dbReference>
<evidence type="ECO:0000256" key="11">
    <source>
        <dbReference type="SAM" id="MobiDB-lite"/>
    </source>
</evidence>
<dbReference type="PRINTS" id="PR00344">
    <property type="entry name" value="BCTRLSENSOR"/>
</dbReference>
<evidence type="ECO:0000256" key="1">
    <source>
        <dbReference type="ARBA" id="ARBA00000085"/>
    </source>
</evidence>
<dbReference type="EMBL" id="UINC01000094">
    <property type="protein sequence ID" value="SUZ48933.1"/>
    <property type="molecule type" value="Genomic_DNA"/>
</dbReference>
<dbReference type="SMART" id="SM00073">
    <property type="entry name" value="HPT"/>
    <property type="match status" value="1"/>
</dbReference>
<dbReference type="InterPro" id="IPR004105">
    <property type="entry name" value="CheA-like_dim"/>
</dbReference>
<feature type="compositionally biased region" description="Basic and acidic residues" evidence="11">
    <location>
        <begin position="329"/>
        <end position="346"/>
    </location>
</feature>
<dbReference type="SMART" id="SM00387">
    <property type="entry name" value="HATPase_c"/>
    <property type="match status" value="1"/>
</dbReference>
<evidence type="ECO:0000256" key="8">
    <source>
        <dbReference type="ARBA" id="ARBA00022777"/>
    </source>
</evidence>